<evidence type="ECO:0000256" key="7">
    <source>
        <dbReference type="ARBA" id="ARBA00023065"/>
    </source>
</evidence>
<dbReference type="GO" id="GO:0033181">
    <property type="term" value="C:plasma membrane proton-transporting V-type ATPase complex"/>
    <property type="evidence" value="ECO:0007669"/>
    <property type="project" value="TreeGrafter"/>
</dbReference>
<feature type="transmembrane region" description="Helical" evidence="9">
    <location>
        <begin position="40"/>
        <end position="60"/>
    </location>
</feature>
<evidence type="ECO:0000256" key="2">
    <source>
        <dbReference type="ARBA" id="ARBA00008328"/>
    </source>
</evidence>
<comment type="subcellular location">
    <subcellularLocation>
        <location evidence="1">Endomembrane system</location>
        <topology evidence="1">Multi-pass membrane protein</topology>
    </subcellularLocation>
</comment>
<evidence type="ECO:0000256" key="5">
    <source>
        <dbReference type="ARBA" id="ARBA00022781"/>
    </source>
</evidence>
<keyword evidence="5" id="KW-0375">Hydrogen ion transport</keyword>
<keyword evidence="4 9" id="KW-0812">Transmembrane</keyword>
<proteinExistence type="inferred from homology"/>
<accession>A0A836JGI7</accession>
<dbReference type="Pfam" id="PF05493">
    <property type="entry name" value="ATP_synt_H"/>
    <property type="match status" value="1"/>
</dbReference>
<evidence type="ECO:0000256" key="4">
    <source>
        <dbReference type="ARBA" id="ARBA00022692"/>
    </source>
</evidence>
<name>A0A836JGI7_9HYME</name>
<keyword evidence="7" id="KW-0406">Ion transport</keyword>
<evidence type="ECO:0000256" key="1">
    <source>
        <dbReference type="ARBA" id="ARBA00004127"/>
    </source>
</evidence>
<evidence type="ECO:0000313" key="11">
    <source>
        <dbReference type="Proteomes" id="UP000667349"/>
    </source>
</evidence>
<evidence type="ECO:0000256" key="3">
    <source>
        <dbReference type="ARBA" id="ARBA00022448"/>
    </source>
</evidence>
<feature type="non-terminal residue" evidence="10">
    <location>
        <position position="106"/>
    </location>
</feature>
<feature type="transmembrane region" description="Helical" evidence="9">
    <location>
        <begin position="6"/>
        <end position="28"/>
    </location>
</feature>
<dbReference type="AlphaFoldDB" id="A0A836JGI7"/>
<dbReference type="PANTHER" id="PTHR12263:SF0">
    <property type="entry name" value="V-TYPE PROTON ATPASE SUBUNIT"/>
    <property type="match status" value="1"/>
</dbReference>
<evidence type="ECO:0000313" key="10">
    <source>
        <dbReference type="EMBL" id="KAG5312485.1"/>
    </source>
</evidence>
<evidence type="ECO:0000256" key="9">
    <source>
        <dbReference type="SAM" id="Phobius"/>
    </source>
</evidence>
<keyword evidence="8 9" id="KW-0472">Membrane</keyword>
<gene>
    <name evidence="10" type="primary">Vha17</name>
    <name evidence="10" type="ORF">G6Z75_0005367</name>
</gene>
<dbReference type="EMBL" id="JAANHZ010000322">
    <property type="protein sequence ID" value="KAG5312485.1"/>
    <property type="molecule type" value="Genomic_DNA"/>
</dbReference>
<dbReference type="Proteomes" id="UP000667349">
    <property type="component" value="Unassembled WGS sequence"/>
</dbReference>
<dbReference type="InterPro" id="IPR008389">
    <property type="entry name" value="ATPase_V0-cplx_e1/e2_su"/>
</dbReference>
<comment type="similarity">
    <text evidence="2">Belongs to the V-ATPase e1/e2 subunit family.</text>
</comment>
<comment type="caution">
    <text evidence="10">The sequence shown here is derived from an EMBL/GenBank/DDBJ whole genome shotgun (WGS) entry which is preliminary data.</text>
</comment>
<keyword evidence="11" id="KW-1185">Reference proteome</keyword>
<keyword evidence="3" id="KW-0813">Transport</keyword>
<dbReference type="GO" id="GO:0046961">
    <property type="term" value="F:proton-transporting ATPase activity, rotational mechanism"/>
    <property type="evidence" value="ECO:0007669"/>
    <property type="project" value="InterPro"/>
</dbReference>
<dbReference type="PANTHER" id="PTHR12263">
    <property type="entry name" value="VACUOLAR ATP SYNTHASE SUBUNIT H"/>
    <property type="match status" value="1"/>
</dbReference>
<dbReference type="GO" id="GO:0033179">
    <property type="term" value="C:proton-transporting V-type ATPase, V0 domain"/>
    <property type="evidence" value="ECO:0007669"/>
    <property type="project" value="InterPro"/>
</dbReference>
<evidence type="ECO:0000256" key="6">
    <source>
        <dbReference type="ARBA" id="ARBA00022989"/>
    </source>
</evidence>
<protein>
    <submittedName>
        <fullName evidence="10">VA0E ATPase</fullName>
    </submittedName>
</protein>
<keyword evidence="6 9" id="KW-1133">Transmembrane helix</keyword>
<reference evidence="10" key="1">
    <citation type="submission" date="2020-02" db="EMBL/GenBank/DDBJ databases">
        <title>Relaxed selection underlies rapid genomic changes in the transitions from sociality to social parasitism in ants.</title>
        <authorList>
            <person name="Bi X."/>
        </authorList>
    </citation>
    <scope>NUCLEOTIDE SEQUENCE</scope>
    <source>
        <strain evidence="10">BGI-DK2013a</strain>
        <tissue evidence="10">Whole body</tissue>
    </source>
</reference>
<sequence>MGASAIPVIAFTLLWGAVVFLGVALPLFVPKGPNRGILQVLLVLTGFTCWLFWLCCYMAQMNPLIGPKLNSKIILVMAREWVSQKHRRLDNSDNSYYICMNCIKIN</sequence>
<feature type="non-terminal residue" evidence="10">
    <location>
        <position position="1"/>
    </location>
</feature>
<evidence type="ECO:0000256" key="8">
    <source>
        <dbReference type="ARBA" id="ARBA00023136"/>
    </source>
</evidence>
<dbReference type="GO" id="GO:0012505">
    <property type="term" value="C:endomembrane system"/>
    <property type="evidence" value="ECO:0007669"/>
    <property type="project" value="UniProtKB-SubCell"/>
</dbReference>
<organism evidence="10 11">
    <name type="scientific">Acromyrmex insinuator</name>
    <dbReference type="NCBI Taxonomy" id="230686"/>
    <lineage>
        <taxon>Eukaryota</taxon>
        <taxon>Metazoa</taxon>
        <taxon>Ecdysozoa</taxon>
        <taxon>Arthropoda</taxon>
        <taxon>Hexapoda</taxon>
        <taxon>Insecta</taxon>
        <taxon>Pterygota</taxon>
        <taxon>Neoptera</taxon>
        <taxon>Endopterygota</taxon>
        <taxon>Hymenoptera</taxon>
        <taxon>Apocrita</taxon>
        <taxon>Aculeata</taxon>
        <taxon>Formicoidea</taxon>
        <taxon>Formicidae</taxon>
        <taxon>Myrmicinae</taxon>
        <taxon>Acromyrmex</taxon>
    </lineage>
</organism>